<dbReference type="Proteomes" id="UP000254808">
    <property type="component" value="Chromosome"/>
</dbReference>
<evidence type="ECO:0000256" key="5">
    <source>
        <dbReference type="ARBA" id="ARBA00022927"/>
    </source>
</evidence>
<comment type="similarity">
    <text evidence="9">Belongs to the SecD/SecF family. SecD subfamily.</text>
</comment>
<gene>
    <name evidence="9" type="primary">secD</name>
    <name evidence="13" type="ORF">CYPRO_1183</name>
</gene>
<dbReference type="InterPro" id="IPR048631">
    <property type="entry name" value="SecD_1st"/>
</dbReference>
<dbReference type="InterPro" id="IPR022645">
    <property type="entry name" value="SecD/SecF_bac"/>
</dbReference>
<comment type="function">
    <text evidence="9">Part of the Sec protein translocase complex. Interacts with the SecYEG preprotein conducting channel. SecDF uses the proton motive force (PMF) to complete protein translocation after the ATP-dependent function of SecA.</text>
</comment>
<evidence type="ECO:0000256" key="8">
    <source>
        <dbReference type="ARBA" id="ARBA00023136"/>
    </source>
</evidence>
<feature type="domain" description="Protein translocase subunit SecDF P1" evidence="11">
    <location>
        <begin position="164"/>
        <end position="222"/>
    </location>
</feature>
<dbReference type="SUPFAM" id="SSF82866">
    <property type="entry name" value="Multidrug efflux transporter AcrB transmembrane domain"/>
    <property type="match status" value="1"/>
</dbReference>
<dbReference type="PRINTS" id="PR01755">
    <property type="entry name" value="SECFTRNLCASE"/>
</dbReference>
<dbReference type="Gene3D" id="3.30.70.3220">
    <property type="match status" value="1"/>
</dbReference>
<evidence type="ECO:0000313" key="14">
    <source>
        <dbReference type="Proteomes" id="UP000254808"/>
    </source>
</evidence>
<evidence type="ECO:0000256" key="3">
    <source>
        <dbReference type="ARBA" id="ARBA00022475"/>
    </source>
</evidence>
<feature type="domain" description="SecDF P1 head subdomain" evidence="12">
    <location>
        <begin position="325"/>
        <end position="424"/>
    </location>
</feature>
<dbReference type="GO" id="GO:0065002">
    <property type="term" value="P:intracellular protein transmembrane transport"/>
    <property type="evidence" value="ECO:0007669"/>
    <property type="project" value="UniProtKB-UniRule"/>
</dbReference>
<keyword evidence="6 9" id="KW-1133">Transmembrane helix</keyword>
<evidence type="ECO:0000259" key="11">
    <source>
        <dbReference type="Pfam" id="PF21760"/>
    </source>
</evidence>
<feature type="transmembrane region" description="Helical" evidence="9">
    <location>
        <begin position="496"/>
        <end position="517"/>
    </location>
</feature>
<dbReference type="FunFam" id="1.20.1640.10:FF:000004">
    <property type="entry name" value="Protein translocase subunit SecD"/>
    <property type="match status" value="1"/>
</dbReference>
<proteinExistence type="inferred from homology"/>
<evidence type="ECO:0000259" key="10">
    <source>
        <dbReference type="Pfam" id="PF02355"/>
    </source>
</evidence>
<comment type="subcellular location">
    <subcellularLocation>
        <location evidence="1 9">Cell membrane</location>
        <topology evidence="1 9">Multi-pass membrane protein</topology>
    </subcellularLocation>
</comment>
<evidence type="ECO:0000256" key="2">
    <source>
        <dbReference type="ARBA" id="ARBA00022448"/>
    </source>
</evidence>
<dbReference type="Gene3D" id="1.20.1640.10">
    <property type="entry name" value="Multidrug efflux transporter AcrB transmembrane domain"/>
    <property type="match status" value="1"/>
</dbReference>
<dbReference type="HAMAP" id="MF_01463_B">
    <property type="entry name" value="SecD_B"/>
    <property type="match status" value="1"/>
</dbReference>
<keyword evidence="14" id="KW-1185">Reference proteome</keyword>
<dbReference type="RefSeq" id="WP_114983724.1">
    <property type="nucleotide sequence ID" value="NZ_CP027806.1"/>
</dbReference>
<dbReference type="InterPro" id="IPR005791">
    <property type="entry name" value="SecD"/>
</dbReference>
<evidence type="ECO:0000256" key="4">
    <source>
        <dbReference type="ARBA" id="ARBA00022692"/>
    </source>
</evidence>
<dbReference type="InterPro" id="IPR022813">
    <property type="entry name" value="SecD/SecF_arch_bac"/>
</dbReference>
<evidence type="ECO:0000256" key="1">
    <source>
        <dbReference type="ARBA" id="ARBA00004651"/>
    </source>
</evidence>
<protein>
    <recommendedName>
        <fullName evidence="9">Protein translocase subunit SecD</fullName>
    </recommendedName>
</protein>
<feature type="transmembrane region" description="Helical" evidence="9">
    <location>
        <begin position="570"/>
        <end position="593"/>
    </location>
</feature>
<dbReference type="InterPro" id="IPR048634">
    <property type="entry name" value="SecD_SecF_C"/>
</dbReference>
<reference evidence="13 14" key="1">
    <citation type="submission" date="2018-03" db="EMBL/GenBank/DDBJ databases">
        <title>Phenotypic and genomic properties of Cyclonatronum proteinivorum gen. nov., sp. nov., a haloalkaliphilic bacteroidete from soda lakes possessing Na+-translocating rhodopsin.</title>
        <authorList>
            <person name="Toshchakov S.V."/>
            <person name="Korzhenkov A."/>
            <person name="Samarov N.I."/>
            <person name="Kublanov I.V."/>
            <person name="Muntyan M.S."/>
            <person name="Sorokin D.Y."/>
        </authorList>
    </citation>
    <scope>NUCLEOTIDE SEQUENCE [LARGE SCALE GENOMIC DNA]</scope>
    <source>
        <strain evidence="13 14">Omega</strain>
    </source>
</reference>
<evidence type="ECO:0000313" key="13">
    <source>
        <dbReference type="EMBL" id="AXJ00447.1"/>
    </source>
</evidence>
<dbReference type="GO" id="GO:0015450">
    <property type="term" value="F:protein-transporting ATPase activity"/>
    <property type="evidence" value="ECO:0007669"/>
    <property type="project" value="InterPro"/>
</dbReference>
<feature type="transmembrane region" description="Helical" evidence="9">
    <location>
        <begin position="538"/>
        <end position="564"/>
    </location>
</feature>
<keyword evidence="7 9" id="KW-0811">Translocation</keyword>
<keyword evidence="8 9" id="KW-0472">Membrane</keyword>
<evidence type="ECO:0000256" key="7">
    <source>
        <dbReference type="ARBA" id="ARBA00023010"/>
    </source>
</evidence>
<dbReference type="Pfam" id="PF22599">
    <property type="entry name" value="SecDF_P1_head"/>
    <property type="match status" value="1"/>
</dbReference>
<feature type="transmembrane region" description="Helical" evidence="9">
    <location>
        <begin position="9"/>
        <end position="31"/>
    </location>
</feature>
<dbReference type="OrthoDB" id="9805019at2"/>
<evidence type="ECO:0000256" key="9">
    <source>
        <dbReference type="HAMAP-Rule" id="MF_01463"/>
    </source>
</evidence>
<dbReference type="InterPro" id="IPR054384">
    <property type="entry name" value="SecDF_P1_head"/>
</dbReference>
<sequence length="607" mass="66269">MKQTSSTKIFFILGFLVLTGYYLQFSVRHWLEERHINSLSPEEQVEYRFANEERLTNLRSQALSFGLDLQGGMYVTLELATAQLIGELARDQRDDLFDEVLEAAAMRAQDANIDVVVEFVAEFERRDPGARLSRYFHMNADDLTRASTNDEVRAYLEAQRNRAVDRAVEIIRNRIDRFGVTEPSIVRAGANRVVVELPGVDDDQERVRNLLRGTARLEFRTMANPNELRSTFERVVQVLTETEEVEGEDGETETVTRNPLSGLLLDIGGPDVRFGYAMAQDTAAINEMLARDAVQRVIPANIQLMWGARAENIGGGSAMLPLLGVRSQVELTGDVITDARPSFDPQTNAPEVSMSMNREGARTWSMITAANIGRPVAIILDGMVYSYPTVRTQIADGRSSISGLGGLSEAEDLVNILLSGALPAPLEIIEERTVGATLGEASIRAGFNSALFGLMLVAIFMIMYYRTAGGIANIALILNIVFILGILSAFQATLTLPGIAGIVLTIGMAVDANVLIFDRIREEQRAGKSLIASIESGYANAMSAILDANITTFLTAVILFSFGMGPIKGFAVTLMAGIVASLFSAIVITRVIVDWLARGKNPAVSFG</sequence>
<accession>A0A345UIZ5</accession>
<feature type="transmembrane region" description="Helical" evidence="9">
    <location>
        <begin position="471"/>
        <end position="490"/>
    </location>
</feature>
<dbReference type="NCBIfam" id="TIGR00916">
    <property type="entry name" value="2A0604s01"/>
    <property type="match status" value="1"/>
</dbReference>
<feature type="domain" description="Protein export membrane protein SecD/SecF C-terminal" evidence="10">
    <location>
        <begin position="426"/>
        <end position="597"/>
    </location>
</feature>
<dbReference type="PANTHER" id="PTHR30081">
    <property type="entry name" value="PROTEIN-EXPORT MEMBRANE PROTEIN SEC"/>
    <property type="match status" value="1"/>
</dbReference>
<dbReference type="GO" id="GO:0043952">
    <property type="term" value="P:protein transport by the Sec complex"/>
    <property type="evidence" value="ECO:0007669"/>
    <property type="project" value="UniProtKB-UniRule"/>
</dbReference>
<keyword evidence="3 9" id="KW-1003">Cell membrane</keyword>
<evidence type="ECO:0000259" key="12">
    <source>
        <dbReference type="Pfam" id="PF22599"/>
    </source>
</evidence>
<dbReference type="Gene3D" id="3.30.1360.200">
    <property type="match status" value="1"/>
</dbReference>
<dbReference type="EMBL" id="CP027806">
    <property type="protein sequence ID" value="AXJ00447.1"/>
    <property type="molecule type" value="Genomic_DNA"/>
</dbReference>
<name>A0A345UIZ5_9BACT</name>
<keyword evidence="4 9" id="KW-0812">Transmembrane</keyword>
<comment type="subunit">
    <text evidence="9">Forms a complex with SecF. Part of the essential Sec protein translocation apparatus which comprises SecA, SecYEG and auxiliary proteins SecDF. Other proteins may also be involved.</text>
</comment>
<dbReference type="KEGG" id="cprv:CYPRO_1183"/>
<dbReference type="Pfam" id="PF02355">
    <property type="entry name" value="SecD_SecF_C"/>
    <property type="match status" value="1"/>
</dbReference>
<evidence type="ECO:0000256" key="6">
    <source>
        <dbReference type="ARBA" id="ARBA00022989"/>
    </source>
</evidence>
<feature type="transmembrane region" description="Helical" evidence="9">
    <location>
        <begin position="445"/>
        <end position="464"/>
    </location>
</feature>
<keyword evidence="2 9" id="KW-0813">Transport</keyword>
<organism evidence="13 14">
    <name type="scientific">Cyclonatronum proteinivorum</name>
    <dbReference type="NCBI Taxonomy" id="1457365"/>
    <lineage>
        <taxon>Bacteria</taxon>
        <taxon>Pseudomonadati</taxon>
        <taxon>Balneolota</taxon>
        <taxon>Balneolia</taxon>
        <taxon>Balneolales</taxon>
        <taxon>Cyclonatronaceae</taxon>
        <taxon>Cyclonatronum</taxon>
    </lineage>
</organism>
<dbReference type="AlphaFoldDB" id="A0A345UIZ5"/>
<keyword evidence="5 9" id="KW-0653">Protein transport</keyword>
<dbReference type="GO" id="GO:0005886">
    <property type="term" value="C:plasma membrane"/>
    <property type="evidence" value="ECO:0007669"/>
    <property type="project" value="UniProtKB-SubCell"/>
</dbReference>
<dbReference type="InterPro" id="IPR055344">
    <property type="entry name" value="SecD_SecF_C_bact"/>
</dbReference>
<dbReference type="NCBIfam" id="TIGR01129">
    <property type="entry name" value="secD"/>
    <property type="match status" value="1"/>
</dbReference>
<dbReference type="PANTHER" id="PTHR30081:SF1">
    <property type="entry name" value="PROTEIN TRANSLOCASE SUBUNIT SECD"/>
    <property type="match status" value="1"/>
</dbReference>
<dbReference type="GO" id="GO:0006605">
    <property type="term" value="P:protein targeting"/>
    <property type="evidence" value="ECO:0007669"/>
    <property type="project" value="UniProtKB-UniRule"/>
</dbReference>
<dbReference type="Pfam" id="PF21760">
    <property type="entry name" value="SecD_1st"/>
    <property type="match status" value="1"/>
</dbReference>